<reference evidence="3 4" key="1">
    <citation type="submission" date="2016-07" db="EMBL/GenBank/DDBJ databases">
        <title>Pervasive Adenine N6-methylation of Active Genes in Fungi.</title>
        <authorList>
            <consortium name="DOE Joint Genome Institute"/>
            <person name="Mondo S.J."/>
            <person name="Dannebaum R.O."/>
            <person name="Kuo R.C."/>
            <person name="Labutti K."/>
            <person name="Haridas S."/>
            <person name="Kuo A."/>
            <person name="Salamov A."/>
            <person name="Ahrendt S.R."/>
            <person name="Lipzen A."/>
            <person name="Sullivan W."/>
            <person name="Andreopoulos W.B."/>
            <person name="Clum A."/>
            <person name="Lindquist E."/>
            <person name="Daum C."/>
            <person name="Ramamoorthy G.K."/>
            <person name="Gryganskyi A."/>
            <person name="Culley D."/>
            <person name="Magnuson J.K."/>
            <person name="James T.Y."/>
            <person name="O'Malley M.A."/>
            <person name="Stajich J.E."/>
            <person name="Spatafora J.W."/>
            <person name="Visel A."/>
            <person name="Grigoriev I.V."/>
        </authorList>
    </citation>
    <scope>NUCLEOTIDE SEQUENCE [LARGE SCALE GENOMIC DNA]</scope>
    <source>
        <strain evidence="3 4">62-1032</strain>
    </source>
</reference>
<evidence type="ECO:0000256" key="2">
    <source>
        <dbReference type="SAM" id="Phobius"/>
    </source>
</evidence>
<keyword evidence="3" id="KW-0808">Transferase</keyword>
<name>A0A1Y2EQ40_9BASI</name>
<evidence type="ECO:0000313" key="4">
    <source>
        <dbReference type="Proteomes" id="UP000193467"/>
    </source>
</evidence>
<dbReference type="Proteomes" id="UP000193467">
    <property type="component" value="Unassembled WGS sequence"/>
</dbReference>
<proteinExistence type="predicted"/>
<dbReference type="SUPFAM" id="SSF53474">
    <property type="entry name" value="alpha/beta-Hydrolases"/>
    <property type="match status" value="1"/>
</dbReference>
<feature type="region of interest" description="Disordered" evidence="1">
    <location>
        <begin position="1"/>
        <end position="43"/>
    </location>
</feature>
<dbReference type="GO" id="GO:0006629">
    <property type="term" value="P:lipid metabolic process"/>
    <property type="evidence" value="ECO:0007669"/>
    <property type="project" value="InterPro"/>
</dbReference>
<keyword evidence="4" id="KW-1185">Reference proteome</keyword>
<dbReference type="InParanoid" id="A0A1Y2EQ40"/>
<comment type="caution">
    <text evidence="3">The sequence shown here is derived from an EMBL/GenBank/DDBJ whole genome shotgun (WGS) entry which is preliminary data.</text>
</comment>
<dbReference type="InterPro" id="IPR003386">
    <property type="entry name" value="LACT/PDAT_acylTrfase"/>
</dbReference>
<feature type="compositionally biased region" description="Low complexity" evidence="1">
    <location>
        <begin position="22"/>
        <end position="43"/>
    </location>
</feature>
<accession>A0A1Y2EQ40</accession>
<gene>
    <name evidence="3" type="ORF">BCR35DRAFT_307129</name>
</gene>
<dbReference type="FunCoup" id="A0A1Y2EQ40">
    <property type="interactions" value="178"/>
</dbReference>
<dbReference type="AlphaFoldDB" id="A0A1Y2EQ40"/>
<dbReference type="EMBL" id="MCGR01000046">
    <property type="protein sequence ID" value="ORY73404.1"/>
    <property type="molecule type" value="Genomic_DNA"/>
</dbReference>
<keyword evidence="2" id="KW-0472">Membrane</keyword>
<dbReference type="InterPro" id="IPR029058">
    <property type="entry name" value="AB_hydrolase_fold"/>
</dbReference>
<dbReference type="Gene3D" id="3.40.50.1820">
    <property type="entry name" value="alpha/beta hydrolase"/>
    <property type="match status" value="1"/>
</dbReference>
<protein>
    <submittedName>
        <fullName evidence="3">Lecithin:cholesterol acyltransferase-domain-containing protein</fullName>
    </submittedName>
</protein>
<keyword evidence="2" id="KW-1133">Transmembrane helix</keyword>
<sequence length="726" mass="80814">MKQRKSGSGGQRANAPKSIDISSSTSPSASSPEPSPPLASSSALKNVLRVPLFRRKPKGTDVEPEVTLYPDEGRARINAPQTPYHELDLSDTFLSALHTGSFEPKKTWFRKRRAFFIIGGLLGIFFGWLFTEGDSLSNLKMDFETLSSNWDLQALVSDFPSFPLNVTEYLAPGRDWLNAKGSNFVVGREAAERGMKKKHAVIIVPGIISSGLESWSTTPDAAPFFRKRIWASTAMVRAILTSKETWVRAMSLDEFTGLDPPGYKVRAAQGLDAATSFMPGYWIWQKVIENLAVLDYDHDDMHLVSYDWRLAYYNLEVRDQYFSRLKAQIDFNLAISGKKTVLVSHSMGSLVVLWFLKWVEAEEHGKGGSTWCEDHISDWINISGTMLGVPKAMSALLSGEMRDTVEINAAGVYLLERFFSRSERAKLFRSWAGATSMMLKGGNSVWGDETGAPDDVDNAELSNGKIYYFKPEVESNETDINAVTANPNLTLNDATSYILDHVPPSYQAMMHSNYSFGIERDPEVIAANDKDHRKWTNPLEVRLPNAPSMSIYCLYGVGKETERAYFYQNGGYEHDEAPTVVESQCVEPDCVDETPRAPLDMPLSRRVWIDGSVTLPDSHEPKVRSGVVFGDGDGTVSLLSLGAMCVDGWKRDLYNPGRSRVVTHEIKHEQAGLDPRGPTSADHVDILGNNEMNDAILEIVSGNGHNVKDVLLSKIADFARKIRWEE</sequence>
<dbReference type="OrthoDB" id="190846at2759"/>
<dbReference type="PANTHER" id="PTHR11440">
    <property type="entry name" value="LECITHIN-CHOLESTEROL ACYLTRANSFERASE-RELATED"/>
    <property type="match status" value="1"/>
</dbReference>
<evidence type="ECO:0000313" key="3">
    <source>
        <dbReference type="EMBL" id="ORY73404.1"/>
    </source>
</evidence>
<organism evidence="3 4">
    <name type="scientific">Leucosporidium creatinivorum</name>
    <dbReference type="NCBI Taxonomy" id="106004"/>
    <lineage>
        <taxon>Eukaryota</taxon>
        <taxon>Fungi</taxon>
        <taxon>Dikarya</taxon>
        <taxon>Basidiomycota</taxon>
        <taxon>Pucciniomycotina</taxon>
        <taxon>Microbotryomycetes</taxon>
        <taxon>Leucosporidiales</taxon>
        <taxon>Leucosporidium</taxon>
    </lineage>
</organism>
<keyword evidence="2" id="KW-0812">Transmembrane</keyword>
<dbReference type="STRING" id="106004.A0A1Y2EQ40"/>
<keyword evidence="3" id="KW-0012">Acyltransferase</keyword>
<feature type="transmembrane region" description="Helical" evidence="2">
    <location>
        <begin position="114"/>
        <end position="131"/>
    </location>
</feature>
<dbReference type="GO" id="GO:0008374">
    <property type="term" value="F:O-acyltransferase activity"/>
    <property type="evidence" value="ECO:0007669"/>
    <property type="project" value="InterPro"/>
</dbReference>
<dbReference type="Pfam" id="PF02450">
    <property type="entry name" value="LCAT"/>
    <property type="match status" value="2"/>
</dbReference>
<evidence type="ECO:0000256" key="1">
    <source>
        <dbReference type="SAM" id="MobiDB-lite"/>
    </source>
</evidence>